<dbReference type="PANTHER" id="PTHR30137:SF8">
    <property type="entry name" value="BLR5498 PROTEIN"/>
    <property type="match status" value="1"/>
</dbReference>
<dbReference type="GO" id="GO:0016705">
    <property type="term" value="F:oxidoreductase activity, acting on paired donors, with incorporation or reduction of molecular oxygen"/>
    <property type="evidence" value="ECO:0007669"/>
    <property type="project" value="InterPro"/>
</dbReference>
<dbReference type="RefSeq" id="WP_070430629.1">
    <property type="nucleotide sequence ID" value="NZ_VYWO01000010.1"/>
</dbReference>
<dbReference type="Proteomes" id="UP000327148">
    <property type="component" value="Unassembled WGS sequence"/>
</dbReference>
<sequence>MPSSQAILPSFDTSQGLEFGLYSLGDHMPNPWTGDRISAKQRIHEIIEMAVLAEEAGLDCFMLGESHQDYFISQAHFVILSAIAAKTQNIKLGTAASILSTADPVRVFEEAATVDLISNERMEIVGGRASRLGIFDLFGYDFADYEELFDEKFDLLLKINTQDPVSWEGKFRPALTEQNILPRPDRPGGGLPIWQGVGGSLGSAERAGQRGVPLQLVHLAGTIDSYEMHIDVYRRQAKEAGHQVDALPVATGGFFFPREDMQEAYRTYYPCVDRGLRLANGRGISKRLFAQGQDPRSVITVGEPNFIIDKLLAQHEAYNNQRYIAQIDIGGMPFDEIKKTIALIGEKILPKIKQYTRV</sequence>
<evidence type="ECO:0000313" key="4">
    <source>
        <dbReference type="EMBL" id="KAA9299209.1"/>
    </source>
</evidence>
<evidence type="ECO:0000256" key="2">
    <source>
        <dbReference type="ARBA" id="ARBA00023033"/>
    </source>
</evidence>
<reference evidence="4 5" key="1">
    <citation type="submission" date="2019-09" db="EMBL/GenBank/DDBJ databases">
        <title>Draft genome sequence assemblies of isolates from the urinary tract.</title>
        <authorList>
            <person name="Mores C.R."/>
            <person name="Putonti C."/>
            <person name="Wolfe A.J."/>
        </authorList>
    </citation>
    <scope>NUCLEOTIDE SEQUENCE [LARGE SCALE GENOMIC DNA]</scope>
    <source>
        <strain evidence="4 5">UMB623</strain>
    </source>
</reference>
<dbReference type="Pfam" id="PF00296">
    <property type="entry name" value="Bac_luciferase"/>
    <property type="match status" value="1"/>
</dbReference>
<dbReference type="AlphaFoldDB" id="A0A5N1GGF0"/>
<dbReference type="EMBL" id="VYWO01000010">
    <property type="protein sequence ID" value="KAA9299209.1"/>
    <property type="molecule type" value="Genomic_DNA"/>
</dbReference>
<dbReference type="PANTHER" id="PTHR30137">
    <property type="entry name" value="LUCIFERASE-LIKE MONOOXYGENASE"/>
    <property type="match status" value="1"/>
</dbReference>
<dbReference type="Gene3D" id="3.20.20.30">
    <property type="entry name" value="Luciferase-like domain"/>
    <property type="match status" value="1"/>
</dbReference>
<keyword evidence="1" id="KW-0560">Oxidoreductase</keyword>
<evidence type="ECO:0000259" key="3">
    <source>
        <dbReference type="Pfam" id="PF00296"/>
    </source>
</evidence>
<comment type="caution">
    <text evidence="4">The sequence shown here is derived from an EMBL/GenBank/DDBJ whole genome shotgun (WGS) entry which is preliminary data.</text>
</comment>
<dbReference type="GO" id="GO:0005829">
    <property type="term" value="C:cytosol"/>
    <property type="evidence" value="ECO:0007669"/>
    <property type="project" value="TreeGrafter"/>
</dbReference>
<dbReference type="OrthoDB" id="9776438at2"/>
<evidence type="ECO:0000256" key="1">
    <source>
        <dbReference type="ARBA" id="ARBA00023002"/>
    </source>
</evidence>
<keyword evidence="2" id="KW-0503">Monooxygenase</keyword>
<dbReference type="InterPro" id="IPR036661">
    <property type="entry name" value="Luciferase-like_sf"/>
</dbReference>
<proteinExistence type="predicted"/>
<gene>
    <name evidence="4" type="ORF">F6I03_09545</name>
</gene>
<dbReference type="GO" id="GO:0004497">
    <property type="term" value="F:monooxygenase activity"/>
    <property type="evidence" value="ECO:0007669"/>
    <property type="project" value="UniProtKB-KW"/>
</dbReference>
<organism evidence="4 5">
    <name type="scientific">Aerococcus sanguinicola</name>
    <dbReference type="NCBI Taxonomy" id="119206"/>
    <lineage>
        <taxon>Bacteria</taxon>
        <taxon>Bacillati</taxon>
        <taxon>Bacillota</taxon>
        <taxon>Bacilli</taxon>
        <taxon>Lactobacillales</taxon>
        <taxon>Aerococcaceae</taxon>
        <taxon>Aerococcus</taxon>
    </lineage>
</organism>
<dbReference type="SUPFAM" id="SSF51679">
    <property type="entry name" value="Bacterial luciferase-like"/>
    <property type="match status" value="1"/>
</dbReference>
<feature type="domain" description="Luciferase-like" evidence="3">
    <location>
        <begin position="36"/>
        <end position="275"/>
    </location>
</feature>
<protein>
    <submittedName>
        <fullName evidence="4">LLM class flavin-dependent oxidoreductase</fullName>
    </submittedName>
</protein>
<accession>A0A5N1GGF0</accession>
<evidence type="ECO:0000313" key="5">
    <source>
        <dbReference type="Proteomes" id="UP000327148"/>
    </source>
</evidence>
<dbReference type="InterPro" id="IPR050766">
    <property type="entry name" value="Bact_Lucif_Oxidored"/>
</dbReference>
<dbReference type="InterPro" id="IPR011251">
    <property type="entry name" value="Luciferase-like_dom"/>
</dbReference>
<name>A0A5N1GGF0_9LACT</name>